<gene>
    <name evidence="6" type="primary">LOC108736965</name>
</gene>
<dbReference type="RefSeq" id="XP_018325094.1">
    <property type="nucleotide sequence ID" value="XM_018469592.1"/>
</dbReference>
<dbReference type="GO" id="GO:0008194">
    <property type="term" value="F:UDP-glycosyltransferase activity"/>
    <property type="evidence" value="ECO:0007669"/>
    <property type="project" value="InterPro"/>
</dbReference>
<feature type="signal peptide" evidence="4">
    <location>
        <begin position="1"/>
        <end position="18"/>
    </location>
</feature>
<sequence>MVRACVLILCTLPLFTNGLKILGLFSHSGKSHHQVFEPLLVALSEKGHDVTVISFFPQEKPRPRFKDISLTNLSMPGSEVMNVDTKGSRIVKYKAILLIKMFADSICGPLLSSPQVQNFLKGDLSYDVILIEFFNSNCMMAIVEKVKAPTIGLSSCVVMPHWNDHFGNPDNPSYIPLIYMDYSDQLSFLERVENTVIS</sequence>
<comment type="similarity">
    <text evidence="1">Belongs to the UDP-glycosyltransferase family.</text>
</comment>
<protein>
    <submittedName>
        <fullName evidence="6">UDP-glucuronosyltransferase 2B30</fullName>
    </submittedName>
</protein>
<keyword evidence="5" id="KW-1185">Reference proteome</keyword>
<evidence type="ECO:0000256" key="4">
    <source>
        <dbReference type="SAM" id="SignalP"/>
    </source>
</evidence>
<reference evidence="6" key="1">
    <citation type="submission" date="2025-08" db="UniProtKB">
        <authorList>
            <consortium name="RefSeq"/>
        </authorList>
    </citation>
    <scope>IDENTIFICATION</scope>
    <source>
        <tissue evidence="6">Entire body</tissue>
    </source>
</reference>
<organism evidence="5 6">
    <name type="scientific">Agrilus planipennis</name>
    <name type="common">Emerald ash borer</name>
    <name type="synonym">Agrilus marcopoli</name>
    <dbReference type="NCBI Taxonomy" id="224129"/>
    <lineage>
        <taxon>Eukaryota</taxon>
        <taxon>Metazoa</taxon>
        <taxon>Ecdysozoa</taxon>
        <taxon>Arthropoda</taxon>
        <taxon>Hexapoda</taxon>
        <taxon>Insecta</taxon>
        <taxon>Pterygota</taxon>
        <taxon>Neoptera</taxon>
        <taxon>Endopterygota</taxon>
        <taxon>Coleoptera</taxon>
        <taxon>Polyphaga</taxon>
        <taxon>Elateriformia</taxon>
        <taxon>Buprestoidea</taxon>
        <taxon>Buprestidae</taxon>
        <taxon>Agrilinae</taxon>
        <taxon>Agrilus</taxon>
    </lineage>
</organism>
<dbReference type="InterPro" id="IPR050271">
    <property type="entry name" value="UDP-glycosyltransferase"/>
</dbReference>
<dbReference type="Pfam" id="PF00201">
    <property type="entry name" value="UDPGT"/>
    <property type="match status" value="1"/>
</dbReference>
<proteinExistence type="inferred from homology"/>
<name>A0A1W4WMF4_AGRPL</name>
<dbReference type="SUPFAM" id="SSF53756">
    <property type="entry name" value="UDP-Glycosyltransferase/glycogen phosphorylase"/>
    <property type="match status" value="1"/>
</dbReference>
<dbReference type="Proteomes" id="UP000192223">
    <property type="component" value="Unplaced"/>
</dbReference>
<accession>A0A1W4WMF4</accession>
<dbReference type="AlphaFoldDB" id="A0A1W4WMF4"/>
<dbReference type="InParanoid" id="A0A1W4WMF4"/>
<dbReference type="OrthoDB" id="5835829at2759"/>
<dbReference type="PANTHER" id="PTHR48043">
    <property type="entry name" value="EG:EG0003.4 PROTEIN-RELATED"/>
    <property type="match status" value="1"/>
</dbReference>
<dbReference type="GeneID" id="108736965"/>
<evidence type="ECO:0000313" key="5">
    <source>
        <dbReference type="Proteomes" id="UP000192223"/>
    </source>
</evidence>
<evidence type="ECO:0000313" key="6">
    <source>
        <dbReference type="RefSeq" id="XP_018325094.1"/>
    </source>
</evidence>
<keyword evidence="2" id="KW-0328">Glycosyltransferase</keyword>
<evidence type="ECO:0000256" key="1">
    <source>
        <dbReference type="ARBA" id="ARBA00009995"/>
    </source>
</evidence>
<dbReference type="InterPro" id="IPR002213">
    <property type="entry name" value="UDP_glucos_trans"/>
</dbReference>
<evidence type="ECO:0000256" key="3">
    <source>
        <dbReference type="ARBA" id="ARBA00022679"/>
    </source>
</evidence>
<dbReference type="Gene3D" id="3.40.50.2000">
    <property type="entry name" value="Glycogen Phosphorylase B"/>
    <property type="match status" value="1"/>
</dbReference>
<dbReference type="STRING" id="224129.A0A1W4WMF4"/>
<dbReference type="KEGG" id="apln:108736965"/>
<feature type="chain" id="PRO_5010723611" evidence="4">
    <location>
        <begin position="19"/>
        <end position="198"/>
    </location>
</feature>
<keyword evidence="3" id="KW-0808">Transferase</keyword>
<keyword evidence="4" id="KW-0732">Signal</keyword>
<evidence type="ECO:0000256" key="2">
    <source>
        <dbReference type="ARBA" id="ARBA00022676"/>
    </source>
</evidence>
<dbReference type="PANTHER" id="PTHR48043:SF114">
    <property type="entry name" value="IP04436P-RELATED"/>
    <property type="match status" value="1"/>
</dbReference>